<dbReference type="GO" id="GO:0005524">
    <property type="term" value="F:ATP binding"/>
    <property type="evidence" value="ECO:0007669"/>
    <property type="project" value="UniProtKB-KW"/>
</dbReference>
<dbReference type="Gene3D" id="3.40.1190.10">
    <property type="entry name" value="Mur-like, catalytic domain"/>
    <property type="match status" value="1"/>
</dbReference>
<dbReference type="PANTHER" id="PTHR11136:SF0">
    <property type="entry name" value="DIHYDROFOLATE SYNTHETASE-RELATED"/>
    <property type="match status" value="1"/>
</dbReference>
<evidence type="ECO:0000256" key="13">
    <source>
        <dbReference type="ARBA" id="ARBA00022909"/>
    </source>
</evidence>
<dbReference type="UniPathway" id="UPA00077">
    <property type="reaction ID" value="UER00157"/>
</dbReference>
<evidence type="ECO:0000256" key="2">
    <source>
        <dbReference type="ARBA" id="ARBA00004799"/>
    </source>
</evidence>
<keyword evidence="9" id="KW-0479">Metal-binding</keyword>
<evidence type="ECO:0000256" key="4">
    <source>
        <dbReference type="ARBA" id="ARBA00008276"/>
    </source>
</evidence>
<comment type="caution">
    <text evidence="24">The sequence shown here is derived from an EMBL/GenBank/DDBJ whole genome shotgun (WGS) entry which is preliminary data.</text>
</comment>
<gene>
    <name evidence="24" type="primary">folC</name>
    <name evidence="24" type="ORF">EVA68_05255</name>
</gene>
<keyword evidence="10 21" id="KW-0547">Nucleotide-binding</keyword>
<sequence>MKSLDDWLSYIEELHPKAWDLGLGRVNQVAEELGLKEHTALVFTVAGTNGKGSTCEFIEQFCLEVGYSVGKSTSPHILRFNERIQINGKAVSDQDIISAFETIETARGNVSLTYFEFSVLASVLIFARGNVDVWVLEVGLGGRLDAMNIFDRDVTVVTQIALDHQAWLGSTRELIALEKAAILRSNIPCIVADPDPPSSFKQYASRIGSQTYYIGDDFNYENNIIDIQGRVISEVPVSHLPKSSAVAALQAVSSLGIVISDSQIFDVISRTRLMGRLQWCDTTPRVLCDVAHNPAATIYLRDYVKNYLLSFESKPRVHALVGMYSDKEISKVIQLMSETVHQWYFTDMDDSRAANAEDLQSVLDDRSHVVTCDNIGSALREARKDLAIDDLIVVYGSFPVVAGVLGSLSKFHLEE</sequence>
<evidence type="ECO:0000256" key="7">
    <source>
        <dbReference type="ARBA" id="ARBA00019357"/>
    </source>
</evidence>
<dbReference type="EC" id="6.3.2.17" evidence="6"/>
<evidence type="ECO:0000256" key="10">
    <source>
        <dbReference type="ARBA" id="ARBA00022741"/>
    </source>
</evidence>
<dbReference type="PANTHER" id="PTHR11136">
    <property type="entry name" value="FOLYLPOLYGLUTAMATE SYNTHASE-RELATED"/>
    <property type="match status" value="1"/>
</dbReference>
<comment type="catalytic activity">
    <reaction evidence="19">
        <text>(6R)-5,10-methylenetetrahydrofolyl-(gamma-L-Glu)(n) + L-glutamate + ATP = (6R)-5,10-methylenetetrahydrofolyl-(gamma-L-Glu)(n+1) + ADP + phosphate + H(+)</text>
        <dbReference type="Rhea" id="RHEA:51912"/>
        <dbReference type="Rhea" id="RHEA-COMP:13257"/>
        <dbReference type="Rhea" id="RHEA-COMP:13258"/>
        <dbReference type="ChEBI" id="CHEBI:15378"/>
        <dbReference type="ChEBI" id="CHEBI:29985"/>
        <dbReference type="ChEBI" id="CHEBI:30616"/>
        <dbReference type="ChEBI" id="CHEBI:43474"/>
        <dbReference type="ChEBI" id="CHEBI:136572"/>
        <dbReference type="ChEBI" id="CHEBI:456216"/>
        <dbReference type="EC" id="6.3.2.17"/>
    </reaction>
</comment>
<feature type="domain" description="Mur ligase C-terminal" evidence="22">
    <location>
        <begin position="275"/>
        <end position="398"/>
    </location>
</feature>
<name>A0A520S0T0_9GAMM</name>
<dbReference type="GO" id="GO:0046654">
    <property type="term" value="P:tetrahydrofolate biosynthetic process"/>
    <property type="evidence" value="ECO:0007669"/>
    <property type="project" value="UniProtKB-UniPathway"/>
</dbReference>
<dbReference type="AlphaFoldDB" id="A0A520S0T0"/>
<evidence type="ECO:0000256" key="12">
    <source>
        <dbReference type="ARBA" id="ARBA00022842"/>
    </source>
</evidence>
<comment type="pathway">
    <text evidence="2">Cofactor biosynthesis; tetrahydrofolate biosynthesis; 7,8-dihydrofolate from 2-amino-4-hydroxy-6-hydroxymethyl-7,8-dihydropteridine diphosphate and 4-aminobenzoate: step 2/2.</text>
</comment>
<keyword evidence="11 21" id="KW-0067">ATP-binding</keyword>
<evidence type="ECO:0000256" key="8">
    <source>
        <dbReference type="ARBA" id="ARBA00022598"/>
    </source>
</evidence>
<dbReference type="GO" id="GO:0005737">
    <property type="term" value="C:cytoplasm"/>
    <property type="evidence" value="ECO:0007669"/>
    <property type="project" value="TreeGrafter"/>
</dbReference>
<evidence type="ECO:0000313" key="24">
    <source>
        <dbReference type="EMBL" id="RZO76072.1"/>
    </source>
</evidence>
<evidence type="ECO:0000256" key="18">
    <source>
        <dbReference type="ARBA" id="ARBA00047808"/>
    </source>
</evidence>
<evidence type="ECO:0000256" key="21">
    <source>
        <dbReference type="PIRNR" id="PIRNR001563"/>
    </source>
</evidence>
<dbReference type="SUPFAM" id="SSF53623">
    <property type="entry name" value="MurD-like peptide ligases, catalytic domain"/>
    <property type="match status" value="1"/>
</dbReference>
<evidence type="ECO:0000256" key="5">
    <source>
        <dbReference type="ARBA" id="ARBA00013023"/>
    </source>
</evidence>
<dbReference type="Proteomes" id="UP000316199">
    <property type="component" value="Unassembled WGS sequence"/>
</dbReference>
<dbReference type="EC" id="6.3.2.12" evidence="5"/>
<evidence type="ECO:0000256" key="17">
    <source>
        <dbReference type="ARBA" id="ARBA00047493"/>
    </source>
</evidence>
<comment type="catalytic activity">
    <reaction evidence="17">
        <text>(6S)-5,6,7,8-tetrahydrofolyl-(gamma-L-Glu)(n) + L-glutamate + ATP = (6S)-5,6,7,8-tetrahydrofolyl-(gamma-L-Glu)(n+1) + ADP + phosphate + H(+)</text>
        <dbReference type="Rhea" id="RHEA:10580"/>
        <dbReference type="Rhea" id="RHEA-COMP:14738"/>
        <dbReference type="Rhea" id="RHEA-COMP:14740"/>
        <dbReference type="ChEBI" id="CHEBI:15378"/>
        <dbReference type="ChEBI" id="CHEBI:29985"/>
        <dbReference type="ChEBI" id="CHEBI:30616"/>
        <dbReference type="ChEBI" id="CHEBI:43474"/>
        <dbReference type="ChEBI" id="CHEBI:141005"/>
        <dbReference type="ChEBI" id="CHEBI:456216"/>
        <dbReference type="EC" id="6.3.2.17"/>
    </reaction>
</comment>
<dbReference type="GO" id="GO:0008841">
    <property type="term" value="F:dihydrofolate synthase activity"/>
    <property type="evidence" value="ECO:0007669"/>
    <property type="project" value="UniProtKB-EC"/>
</dbReference>
<evidence type="ECO:0000256" key="19">
    <source>
        <dbReference type="ARBA" id="ARBA00049035"/>
    </source>
</evidence>
<evidence type="ECO:0000256" key="14">
    <source>
        <dbReference type="ARBA" id="ARBA00030048"/>
    </source>
</evidence>
<accession>A0A520S0T0</accession>
<keyword evidence="12" id="KW-0460">Magnesium</keyword>
<dbReference type="Gene3D" id="3.90.190.20">
    <property type="entry name" value="Mur ligase, C-terminal domain"/>
    <property type="match status" value="1"/>
</dbReference>
<dbReference type="GO" id="GO:0046872">
    <property type="term" value="F:metal ion binding"/>
    <property type="evidence" value="ECO:0007669"/>
    <property type="project" value="UniProtKB-KW"/>
</dbReference>
<dbReference type="InterPro" id="IPR036615">
    <property type="entry name" value="Mur_ligase_C_dom_sf"/>
</dbReference>
<dbReference type="Pfam" id="PF08245">
    <property type="entry name" value="Mur_ligase_M"/>
    <property type="match status" value="1"/>
</dbReference>
<organism evidence="24 25">
    <name type="scientific">OM182 bacterium</name>
    <dbReference type="NCBI Taxonomy" id="2510334"/>
    <lineage>
        <taxon>Bacteria</taxon>
        <taxon>Pseudomonadati</taxon>
        <taxon>Pseudomonadota</taxon>
        <taxon>Gammaproteobacteria</taxon>
        <taxon>OMG group</taxon>
        <taxon>OM182 clade</taxon>
    </lineage>
</organism>
<evidence type="ECO:0000259" key="22">
    <source>
        <dbReference type="Pfam" id="PF02875"/>
    </source>
</evidence>
<evidence type="ECO:0000256" key="3">
    <source>
        <dbReference type="ARBA" id="ARBA00005150"/>
    </source>
</evidence>
<keyword evidence="8 21" id="KW-0436">Ligase</keyword>
<comment type="catalytic activity">
    <reaction evidence="18">
        <text>10-formyltetrahydrofolyl-(gamma-L-Glu)(n) + L-glutamate + ATP = 10-formyltetrahydrofolyl-(gamma-L-Glu)(n+1) + ADP + phosphate + H(+)</text>
        <dbReference type="Rhea" id="RHEA:51904"/>
        <dbReference type="Rhea" id="RHEA-COMP:13088"/>
        <dbReference type="Rhea" id="RHEA-COMP:14300"/>
        <dbReference type="ChEBI" id="CHEBI:15378"/>
        <dbReference type="ChEBI" id="CHEBI:29985"/>
        <dbReference type="ChEBI" id="CHEBI:30616"/>
        <dbReference type="ChEBI" id="CHEBI:43474"/>
        <dbReference type="ChEBI" id="CHEBI:134413"/>
        <dbReference type="ChEBI" id="CHEBI:456216"/>
        <dbReference type="EC" id="6.3.2.17"/>
    </reaction>
</comment>
<dbReference type="InterPro" id="IPR004101">
    <property type="entry name" value="Mur_ligase_C"/>
</dbReference>
<dbReference type="InterPro" id="IPR036565">
    <property type="entry name" value="Mur-like_cat_sf"/>
</dbReference>
<dbReference type="InterPro" id="IPR001645">
    <property type="entry name" value="Folylpolyglutamate_synth"/>
</dbReference>
<reference evidence="24 25" key="1">
    <citation type="submission" date="2019-02" db="EMBL/GenBank/DDBJ databases">
        <title>Prokaryotic population dynamics and viral predation in marine succession experiment using metagenomics: the confinement effect.</title>
        <authorList>
            <person name="Haro-Moreno J.M."/>
            <person name="Rodriguez-Valera F."/>
            <person name="Lopez-Perez M."/>
        </authorList>
    </citation>
    <scope>NUCLEOTIDE SEQUENCE [LARGE SCALE GENOMIC DNA]</scope>
    <source>
        <strain evidence="24">MED-G157</strain>
    </source>
</reference>
<evidence type="ECO:0000313" key="25">
    <source>
        <dbReference type="Proteomes" id="UP000316199"/>
    </source>
</evidence>
<evidence type="ECO:0000256" key="1">
    <source>
        <dbReference type="ARBA" id="ARBA00002714"/>
    </source>
</evidence>
<evidence type="ECO:0000256" key="16">
    <source>
        <dbReference type="ARBA" id="ARBA00032510"/>
    </source>
</evidence>
<feature type="domain" description="Mur ligase central" evidence="23">
    <location>
        <begin position="45"/>
        <end position="217"/>
    </location>
</feature>
<dbReference type="EMBL" id="SHAG01000018">
    <property type="protein sequence ID" value="RZO76072.1"/>
    <property type="molecule type" value="Genomic_DNA"/>
</dbReference>
<comment type="function">
    <text evidence="1">Functions in two distinct reactions of the de novo folate biosynthetic pathway. Catalyzes the addition of a glutamate residue to dihydropteroate (7,8-dihydropteroate or H2Pte) to form dihydrofolate (7,8-dihydrofolate monoglutamate or H2Pte-Glu). Also catalyzes successive additions of L-glutamate to tetrahydrofolate or 10-formyltetrahydrofolate or 5,10-methylenetetrahydrofolate, leading to folylpolyglutamate derivatives.</text>
</comment>
<dbReference type="NCBIfam" id="TIGR01499">
    <property type="entry name" value="folC"/>
    <property type="match status" value="1"/>
</dbReference>
<protein>
    <recommendedName>
        <fullName evidence="7">Dihydrofolate synthase/folylpolyglutamate synthase</fullName>
        <ecNumber evidence="5">6.3.2.12</ecNumber>
        <ecNumber evidence="6">6.3.2.17</ecNumber>
    </recommendedName>
    <alternativeName>
        <fullName evidence="16">Folylpoly-gamma-glutamate synthetase-dihydrofolate synthetase</fullName>
    </alternativeName>
    <alternativeName>
        <fullName evidence="14">Folylpolyglutamate synthetase</fullName>
    </alternativeName>
    <alternativeName>
        <fullName evidence="15">Tetrahydrofolylpolyglutamate synthase</fullName>
    </alternativeName>
</protein>
<dbReference type="NCBIfam" id="NF008101">
    <property type="entry name" value="PRK10846.1"/>
    <property type="match status" value="1"/>
</dbReference>
<proteinExistence type="inferred from homology"/>
<comment type="catalytic activity">
    <reaction evidence="20">
        <text>7,8-dihydropteroate + L-glutamate + ATP = 7,8-dihydrofolate + ADP + phosphate + H(+)</text>
        <dbReference type="Rhea" id="RHEA:23584"/>
        <dbReference type="ChEBI" id="CHEBI:15378"/>
        <dbReference type="ChEBI" id="CHEBI:17839"/>
        <dbReference type="ChEBI" id="CHEBI:29985"/>
        <dbReference type="ChEBI" id="CHEBI:30616"/>
        <dbReference type="ChEBI" id="CHEBI:43474"/>
        <dbReference type="ChEBI" id="CHEBI:57451"/>
        <dbReference type="ChEBI" id="CHEBI:456216"/>
        <dbReference type="EC" id="6.3.2.12"/>
    </reaction>
</comment>
<dbReference type="GO" id="GO:0046656">
    <property type="term" value="P:folic acid biosynthetic process"/>
    <property type="evidence" value="ECO:0007669"/>
    <property type="project" value="UniProtKB-KW"/>
</dbReference>
<evidence type="ECO:0000256" key="6">
    <source>
        <dbReference type="ARBA" id="ARBA00013025"/>
    </source>
</evidence>
<comment type="pathway">
    <text evidence="3">Cofactor biosynthesis; tetrahydrofolylpolyglutamate biosynthesis.</text>
</comment>
<dbReference type="GO" id="GO:0004326">
    <property type="term" value="F:tetrahydrofolylpolyglutamate synthase activity"/>
    <property type="evidence" value="ECO:0007669"/>
    <property type="project" value="UniProtKB-EC"/>
</dbReference>
<dbReference type="InterPro" id="IPR013221">
    <property type="entry name" value="Mur_ligase_cen"/>
</dbReference>
<dbReference type="SUPFAM" id="SSF53244">
    <property type="entry name" value="MurD-like peptide ligases, peptide-binding domain"/>
    <property type="match status" value="1"/>
</dbReference>
<keyword evidence="13" id="KW-0289">Folate biosynthesis</keyword>
<dbReference type="Pfam" id="PF02875">
    <property type="entry name" value="Mur_ligase_C"/>
    <property type="match status" value="1"/>
</dbReference>
<evidence type="ECO:0000256" key="20">
    <source>
        <dbReference type="ARBA" id="ARBA00049161"/>
    </source>
</evidence>
<dbReference type="PIRSF" id="PIRSF001563">
    <property type="entry name" value="Folylpolyglu_synth"/>
    <property type="match status" value="1"/>
</dbReference>
<evidence type="ECO:0000259" key="23">
    <source>
        <dbReference type="Pfam" id="PF08245"/>
    </source>
</evidence>
<evidence type="ECO:0000256" key="11">
    <source>
        <dbReference type="ARBA" id="ARBA00022840"/>
    </source>
</evidence>
<evidence type="ECO:0000256" key="9">
    <source>
        <dbReference type="ARBA" id="ARBA00022723"/>
    </source>
</evidence>
<evidence type="ECO:0000256" key="15">
    <source>
        <dbReference type="ARBA" id="ARBA00030592"/>
    </source>
</evidence>
<comment type="similarity">
    <text evidence="4 21">Belongs to the folylpolyglutamate synthase family.</text>
</comment>